<keyword evidence="1" id="KW-1133">Transmembrane helix</keyword>
<dbReference type="EMBL" id="DF849905">
    <property type="protein sequence ID" value="GAT59746.1"/>
    <property type="molecule type" value="Genomic_DNA"/>
</dbReference>
<name>A0ABQ0M8W3_MYCCL</name>
<keyword evidence="3" id="KW-1185">Reference proteome</keyword>
<keyword evidence="1" id="KW-0812">Transmembrane</keyword>
<gene>
    <name evidence="2" type="ORF">MCHLO_16001</name>
</gene>
<dbReference type="Proteomes" id="UP000815677">
    <property type="component" value="Unassembled WGS sequence"/>
</dbReference>
<protein>
    <submittedName>
        <fullName evidence="2">Uncharacterized protein</fullName>
    </submittedName>
</protein>
<evidence type="ECO:0000313" key="3">
    <source>
        <dbReference type="Proteomes" id="UP000815677"/>
    </source>
</evidence>
<organism evidence="2 3">
    <name type="scientific">Mycena chlorophos</name>
    <name type="common">Agaric fungus</name>
    <name type="synonym">Agaricus chlorophos</name>
    <dbReference type="NCBI Taxonomy" id="658473"/>
    <lineage>
        <taxon>Eukaryota</taxon>
        <taxon>Fungi</taxon>
        <taxon>Dikarya</taxon>
        <taxon>Basidiomycota</taxon>
        <taxon>Agaricomycotina</taxon>
        <taxon>Agaricomycetes</taxon>
        <taxon>Agaricomycetidae</taxon>
        <taxon>Agaricales</taxon>
        <taxon>Marasmiineae</taxon>
        <taxon>Mycenaceae</taxon>
        <taxon>Mycena</taxon>
    </lineage>
</organism>
<evidence type="ECO:0000256" key="1">
    <source>
        <dbReference type="SAM" id="Phobius"/>
    </source>
</evidence>
<sequence>MRNSIQTTLCLWPTQFFALLSRLRGHVFRARSSAPTCHLNVLYTHPASFTLVFLATFLITTIASDARCSSPWARCWMSGACASPRRIRLEPSVPARFESPVLDTWMLAWNSRGDGMPGPLPPTQLAPPHVSACQERRRFGLAPTAAHNPLTIRYACGRPGPAVDCVLRFAEGVSLGEPGDDGGNSFSEFLRRRTKRVSRLVFSTCVAASALARRDRCVAGSMSGRVCRWDYGGWVCLSALRGSRLFGEAKLDSDYSLSAASIFCSFGLVRETCFRFDSVREGEVLCTDY</sequence>
<evidence type="ECO:0000313" key="2">
    <source>
        <dbReference type="EMBL" id="GAT59746.1"/>
    </source>
</evidence>
<keyword evidence="1" id="KW-0472">Membrane</keyword>
<feature type="transmembrane region" description="Helical" evidence="1">
    <location>
        <begin position="41"/>
        <end position="64"/>
    </location>
</feature>
<proteinExistence type="predicted"/>
<reference evidence="2" key="1">
    <citation type="submission" date="2014-09" db="EMBL/GenBank/DDBJ databases">
        <title>Genome sequence of the luminous mushroom Mycena chlorophos for searching fungal bioluminescence genes.</title>
        <authorList>
            <person name="Tanaka Y."/>
            <person name="Kasuga D."/>
            <person name="Oba Y."/>
            <person name="Hase S."/>
            <person name="Sato K."/>
            <person name="Oba Y."/>
            <person name="Sakakibara Y."/>
        </authorList>
    </citation>
    <scope>NUCLEOTIDE SEQUENCE</scope>
</reference>
<accession>A0ABQ0M8W3</accession>